<feature type="coiled-coil region" evidence="1">
    <location>
        <begin position="2"/>
        <end position="36"/>
    </location>
</feature>
<proteinExistence type="predicted"/>
<evidence type="ECO:0000256" key="1">
    <source>
        <dbReference type="SAM" id="Coils"/>
    </source>
</evidence>
<keyword evidence="4" id="KW-1185">Reference proteome</keyword>
<protein>
    <submittedName>
        <fullName evidence="3">Uncharacterized protein</fullName>
    </submittedName>
</protein>
<evidence type="ECO:0000313" key="4">
    <source>
        <dbReference type="Proteomes" id="UP000265520"/>
    </source>
</evidence>
<organism evidence="3 4">
    <name type="scientific">Trifolium medium</name>
    <dbReference type="NCBI Taxonomy" id="97028"/>
    <lineage>
        <taxon>Eukaryota</taxon>
        <taxon>Viridiplantae</taxon>
        <taxon>Streptophyta</taxon>
        <taxon>Embryophyta</taxon>
        <taxon>Tracheophyta</taxon>
        <taxon>Spermatophyta</taxon>
        <taxon>Magnoliopsida</taxon>
        <taxon>eudicotyledons</taxon>
        <taxon>Gunneridae</taxon>
        <taxon>Pentapetalae</taxon>
        <taxon>rosids</taxon>
        <taxon>fabids</taxon>
        <taxon>Fabales</taxon>
        <taxon>Fabaceae</taxon>
        <taxon>Papilionoideae</taxon>
        <taxon>50 kb inversion clade</taxon>
        <taxon>NPAAA clade</taxon>
        <taxon>Hologalegina</taxon>
        <taxon>IRL clade</taxon>
        <taxon>Trifolieae</taxon>
        <taxon>Trifolium</taxon>
    </lineage>
</organism>
<name>A0A392S6C6_9FABA</name>
<accession>A0A392S6C6</accession>
<dbReference type="AlphaFoldDB" id="A0A392S6C6"/>
<dbReference type="Proteomes" id="UP000265520">
    <property type="component" value="Unassembled WGS sequence"/>
</dbReference>
<keyword evidence="1" id="KW-0175">Coiled coil</keyword>
<comment type="caution">
    <text evidence="3">The sequence shown here is derived from an EMBL/GenBank/DDBJ whole genome shotgun (WGS) entry which is preliminary data.</text>
</comment>
<sequence length="111" mass="12553">ERDGLLQRVKELEDKILSLEEKLKSAEVTLMVEKEKEPDPAGIYTESSRAELLTNIFEVESTMIEAASSQFHNAIAQLRALNPDVELNMEGLDEEKEVRDGQVVTPPREEN</sequence>
<evidence type="ECO:0000313" key="3">
    <source>
        <dbReference type="EMBL" id="MCI43734.1"/>
    </source>
</evidence>
<feature type="non-terminal residue" evidence="3">
    <location>
        <position position="1"/>
    </location>
</feature>
<feature type="non-terminal residue" evidence="3">
    <location>
        <position position="111"/>
    </location>
</feature>
<evidence type="ECO:0000256" key="2">
    <source>
        <dbReference type="SAM" id="MobiDB-lite"/>
    </source>
</evidence>
<dbReference type="EMBL" id="LXQA010321374">
    <property type="protein sequence ID" value="MCI43734.1"/>
    <property type="molecule type" value="Genomic_DNA"/>
</dbReference>
<feature type="region of interest" description="Disordered" evidence="2">
    <location>
        <begin position="90"/>
        <end position="111"/>
    </location>
</feature>
<reference evidence="3 4" key="1">
    <citation type="journal article" date="2018" name="Front. Plant Sci.">
        <title>Red Clover (Trifolium pratense) and Zigzag Clover (T. medium) - A Picture of Genomic Similarities and Differences.</title>
        <authorList>
            <person name="Dluhosova J."/>
            <person name="Istvanek J."/>
            <person name="Nedelnik J."/>
            <person name="Repkova J."/>
        </authorList>
    </citation>
    <scope>NUCLEOTIDE SEQUENCE [LARGE SCALE GENOMIC DNA]</scope>
    <source>
        <strain evidence="4">cv. 10/8</strain>
        <tissue evidence="3">Leaf</tissue>
    </source>
</reference>